<dbReference type="PANTHER" id="PTHR30273:SF2">
    <property type="entry name" value="PROTEIN FECR"/>
    <property type="match status" value="1"/>
</dbReference>
<accession>A0A484RJ11</accession>
<name>A0A484RJ11_9ZZZZ</name>
<dbReference type="Gene3D" id="3.55.50.30">
    <property type="match status" value="1"/>
</dbReference>
<feature type="transmembrane region" description="Helical" evidence="1">
    <location>
        <begin position="125"/>
        <end position="146"/>
    </location>
</feature>
<proteinExistence type="predicted"/>
<dbReference type="PANTHER" id="PTHR30273">
    <property type="entry name" value="PERIPLASMIC SIGNAL SENSOR AND SIGMA FACTOR ACTIVATOR FECR-RELATED"/>
    <property type="match status" value="1"/>
</dbReference>
<dbReference type="GO" id="GO:0016989">
    <property type="term" value="F:sigma factor antagonist activity"/>
    <property type="evidence" value="ECO:0007669"/>
    <property type="project" value="TreeGrafter"/>
</dbReference>
<organism evidence="4">
    <name type="scientific">plant metagenome</name>
    <dbReference type="NCBI Taxonomy" id="1297885"/>
    <lineage>
        <taxon>unclassified sequences</taxon>
        <taxon>metagenomes</taxon>
        <taxon>organismal metagenomes</taxon>
    </lineage>
</organism>
<keyword evidence="1" id="KW-1133">Transmembrane helix</keyword>
<evidence type="ECO:0000313" key="4">
    <source>
        <dbReference type="EMBL" id="VFR50133.1"/>
    </source>
</evidence>
<dbReference type="InterPro" id="IPR006860">
    <property type="entry name" value="FecR"/>
</dbReference>
<reference evidence="4" key="1">
    <citation type="submission" date="2019-03" db="EMBL/GenBank/DDBJ databases">
        <authorList>
            <person name="Danneels B."/>
        </authorList>
    </citation>
    <scope>NUCLEOTIDE SEQUENCE</scope>
</reference>
<evidence type="ECO:0000259" key="3">
    <source>
        <dbReference type="Pfam" id="PF16220"/>
    </source>
</evidence>
<sequence length="362" mass="38823">MKKSVTLQASRRCMPPLARSPHPSIDCEHTYPMSTPDRYARVLGSLETEAHAWVRLLTSGAATADDADAMRQWCARSDQHAAAFARAQRVWQAIGVAGASVSNRDPLPARRPAREAATRPMRRRLLVGGLAAAGAGAVAVVAPPMLGLSLGALGADYSTGTGEQRHVVLDSQVELDLNTRTRVAVRGEGAARGRSIELLDGEAAVDTARSTGAFAVLAGAGRTEARAGQARFEVRHLADRTCVTCLSGEVSVRHSAGTLVLREREQVEYDRVALGATSAVDIEAASAWRDGVLLFRQTALVDVIDEINRYRPGKVVLLKQSVAQLPLSGRFRIDDLDQVLRQISLAFRVDARSLPGNIVLLS</sequence>
<feature type="domain" description="FecR protein" evidence="2">
    <location>
        <begin position="156"/>
        <end position="250"/>
    </location>
</feature>
<keyword evidence="1" id="KW-0812">Transmembrane</keyword>
<gene>
    <name evidence="4" type="ORF">BER2_2384</name>
</gene>
<protein>
    <submittedName>
        <fullName evidence="4">Sigma factor regulator VreR (Cytoplasmic membrane-localized) of trans-envelope signaling system</fullName>
    </submittedName>
</protein>
<dbReference type="EMBL" id="CAADIH010000034">
    <property type="protein sequence ID" value="VFR50133.1"/>
    <property type="molecule type" value="Genomic_DNA"/>
</dbReference>
<dbReference type="AlphaFoldDB" id="A0A484RJ11"/>
<dbReference type="PIRSF" id="PIRSF018266">
    <property type="entry name" value="FecR"/>
    <property type="match status" value="1"/>
</dbReference>
<dbReference type="Pfam" id="PF16220">
    <property type="entry name" value="DUF4880"/>
    <property type="match status" value="1"/>
</dbReference>
<dbReference type="InterPro" id="IPR012373">
    <property type="entry name" value="Ferrdict_sens_TM"/>
</dbReference>
<dbReference type="Gene3D" id="2.60.120.1440">
    <property type="match status" value="1"/>
</dbReference>
<evidence type="ECO:0000256" key="1">
    <source>
        <dbReference type="SAM" id="Phobius"/>
    </source>
</evidence>
<dbReference type="Pfam" id="PF04773">
    <property type="entry name" value="FecR"/>
    <property type="match status" value="1"/>
</dbReference>
<keyword evidence="1" id="KW-0472">Membrane</keyword>
<feature type="domain" description="FecR N-terminal" evidence="3">
    <location>
        <begin position="49"/>
        <end position="90"/>
    </location>
</feature>
<dbReference type="InterPro" id="IPR032623">
    <property type="entry name" value="FecR_N"/>
</dbReference>
<evidence type="ECO:0000259" key="2">
    <source>
        <dbReference type="Pfam" id="PF04773"/>
    </source>
</evidence>